<dbReference type="InterPro" id="IPR041033">
    <property type="entry name" value="SpaA_PFL_dom_1"/>
</dbReference>
<dbReference type="Proteomes" id="UP000564536">
    <property type="component" value="Unassembled WGS sequence"/>
</dbReference>
<evidence type="ECO:0000313" key="10">
    <source>
        <dbReference type="Proteomes" id="UP000564536"/>
    </source>
</evidence>
<dbReference type="InterPro" id="IPR013783">
    <property type="entry name" value="Ig-like_fold"/>
</dbReference>
<dbReference type="InterPro" id="IPR019931">
    <property type="entry name" value="LPXTG_anchor"/>
</dbReference>
<feature type="compositionally biased region" description="Pro residues" evidence="7">
    <location>
        <begin position="757"/>
        <end position="772"/>
    </location>
</feature>
<dbReference type="AlphaFoldDB" id="A0A841Z9T5"/>
<evidence type="ECO:0000256" key="5">
    <source>
        <dbReference type="ARBA" id="ARBA00022729"/>
    </source>
</evidence>
<feature type="region of interest" description="Disordered" evidence="7">
    <location>
        <begin position="757"/>
        <end position="807"/>
    </location>
</feature>
<keyword evidence="5" id="KW-0732">Signal</keyword>
<evidence type="ECO:0000256" key="3">
    <source>
        <dbReference type="ARBA" id="ARBA00022512"/>
    </source>
</evidence>
<dbReference type="PROSITE" id="PS50847">
    <property type="entry name" value="GRAM_POS_ANCHORING"/>
    <property type="match status" value="1"/>
</dbReference>
<evidence type="ECO:0000256" key="4">
    <source>
        <dbReference type="ARBA" id="ARBA00022525"/>
    </source>
</evidence>
<evidence type="ECO:0000256" key="6">
    <source>
        <dbReference type="ARBA" id="ARBA00023088"/>
    </source>
</evidence>
<keyword evidence="4" id="KW-0964">Secreted</keyword>
<dbReference type="PANTHER" id="PTHR36108">
    <property type="entry name" value="COLOSSIN-B-RELATED"/>
    <property type="match status" value="1"/>
</dbReference>
<comment type="subcellular location">
    <subcellularLocation>
        <location evidence="1">Secreted</location>
        <location evidence="1">Cell wall</location>
        <topology evidence="1">Peptidoglycan-anchor</topology>
    </subcellularLocation>
</comment>
<dbReference type="RefSeq" id="WP_185427353.1">
    <property type="nucleotide sequence ID" value="NZ_JAARRL010000034.1"/>
</dbReference>
<dbReference type="SUPFAM" id="SSF49478">
    <property type="entry name" value="Cna protein B-type domain"/>
    <property type="match status" value="3"/>
</dbReference>
<sequence>MKKFVYVLAIILMVSGVFMGMITKADTAKPQTKATSVGASTGKFTLSMKVHDNPIVSSGKVTMDFTLDASADAIVDSNGLIEVSIPKEIYSTGNLTDLNSDGFTYDHTDKTTDPDRILVYVKPDASFNVGQAWSASFSISFQAVLMRANTTVAADQIFKASYAGQDVSQTLQIQPQQNGTPTLFEKWWHSSVDSDGICLLNPVESQYNTFQLALNIYKDVEINNVTIVDEMPDGLEVDPNPALTTGVDATDKISVDGIRIIKYDANGDRTYVTSQYASDIKFDAKTQKLTVHFDHIAKDEMLLIEYKVSVAHVYDTYVNTATMTSDEYTKTSSDTLRIDGNANFNKVLKKTVDKNIITTNDKNLQYSLTLNAITGTIKAGQTFSDTLDSRLSYKNAVDDADGTFDIQEKNNVLTITVNKDIPIGEGRTVVFNVDPTGLAIGDTVPNTSSISLHGENYDSNIVNTKKISGEVVLNKVDKADPTKVLEGAKFKLLDSTGKTLYTGATNTAGKLALHGMAPGSYQLVEIQAPDGYQLDATPIPFSVTANTYQTIALTATNEKLIRGTLVIHKVDAETGSKLAGASFELVSKDDPSNIKKGITDEDGNLTFGSLIPGKYTLTETIAPTGYLLLNVTKDVEISATESKEIQLTITNKASTGGVVLTKRDKDTNEVLQGATFTLQSSDGLVIKTGLTTDELGEITVTNLLPGEYQFIETSAPDGYVLDSDPISFQIMFGDEANVQVEKLNQKKAKIIIVPPTPPVDPVDPPVIPPVNPPADAGNTPKSPTNGNEPKTSTNVPIAPTKNDVPKEVAPTKVVSQQTLPHTGDSTSENIVLVASGLLLCLYAFRKKR</sequence>
<comment type="caution">
    <text evidence="9">The sequence shown here is derived from an EMBL/GenBank/DDBJ whole genome shotgun (WGS) entry which is preliminary data.</text>
</comment>
<comment type="similarity">
    <text evidence="2">Belongs to the serine-aspartate repeat-containing protein (SDr) family.</text>
</comment>
<evidence type="ECO:0000256" key="7">
    <source>
        <dbReference type="SAM" id="MobiDB-lite"/>
    </source>
</evidence>
<evidence type="ECO:0000259" key="8">
    <source>
        <dbReference type="PROSITE" id="PS50847"/>
    </source>
</evidence>
<dbReference type="PANTHER" id="PTHR36108:SF13">
    <property type="entry name" value="COLOSSIN-B-RELATED"/>
    <property type="match status" value="1"/>
</dbReference>
<proteinExistence type="inferred from homology"/>
<dbReference type="Pfam" id="PF17802">
    <property type="entry name" value="SpaA"/>
    <property type="match status" value="3"/>
</dbReference>
<evidence type="ECO:0000313" key="9">
    <source>
        <dbReference type="EMBL" id="MBC1501938.1"/>
    </source>
</evidence>
<keyword evidence="6" id="KW-0572">Peptidoglycan-anchor</keyword>
<keyword evidence="3" id="KW-0134">Cell wall</keyword>
<gene>
    <name evidence="9" type="ORF">HB943_15155</name>
</gene>
<dbReference type="Gene3D" id="2.60.40.10">
    <property type="entry name" value="Immunoglobulins"/>
    <property type="match status" value="3"/>
</dbReference>
<evidence type="ECO:0000256" key="2">
    <source>
        <dbReference type="ARBA" id="ARBA00007257"/>
    </source>
</evidence>
<feature type="domain" description="Gram-positive cocci surface proteins LPxTG" evidence="8">
    <location>
        <begin position="819"/>
        <end position="848"/>
    </location>
</feature>
<dbReference type="EMBL" id="JAARRL010000034">
    <property type="protein sequence ID" value="MBC1501938.1"/>
    <property type="molecule type" value="Genomic_DNA"/>
</dbReference>
<protein>
    <recommendedName>
        <fullName evidence="8">Gram-positive cocci surface proteins LPxTG domain-containing protein</fullName>
    </recommendedName>
</protein>
<feature type="compositionally biased region" description="Polar residues" evidence="7">
    <location>
        <begin position="779"/>
        <end position="795"/>
    </location>
</feature>
<accession>A0A841Z9T5</accession>
<evidence type="ECO:0000256" key="1">
    <source>
        <dbReference type="ARBA" id="ARBA00004168"/>
    </source>
</evidence>
<name>A0A841Z9T5_9LIST</name>
<organism evidence="9 10">
    <name type="scientific">Listeria weihenstephanensis</name>
    <dbReference type="NCBI Taxonomy" id="1006155"/>
    <lineage>
        <taxon>Bacteria</taxon>
        <taxon>Bacillati</taxon>
        <taxon>Bacillota</taxon>
        <taxon>Bacilli</taxon>
        <taxon>Bacillales</taxon>
        <taxon>Listeriaceae</taxon>
        <taxon>Listeria</taxon>
    </lineage>
</organism>
<reference evidence="9 10" key="1">
    <citation type="submission" date="2020-03" db="EMBL/GenBank/DDBJ databases">
        <title>Soil Listeria distribution.</title>
        <authorList>
            <person name="Liao J."/>
            <person name="Wiedmann M."/>
        </authorList>
    </citation>
    <scope>NUCLEOTIDE SEQUENCE [LARGE SCALE GENOMIC DNA]</scope>
    <source>
        <strain evidence="9 10">FSL L7-1523</strain>
    </source>
</reference>